<dbReference type="Proteomes" id="UP000234190">
    <property type="component" value="Unassembled WGS sequence"/>
</dbReference>
<comment type="caution">
    <text evidence="2">The sequence shown here is derived from an EMBL/GenBank/DDBJ whole genome shotgun (WGS) entry which is preliminary data.</text>
</comment>
<gene>
    <name evidence="2" type="ORF">CR159_03540</name>
</gene>
<feature type="compositionally biased region" description="Polar residues" evidence="1">
    <location>
        <begin position="67"/>
        <end position="76"/>
    </location>
</feature>
<sequence length="76" mass="7896">MTHQTQSSFPTVDPAGITPGHDEAVTNPPEPRTLYKDESEGGPAGSKKQGVCDTSQEGTPDTDLVSIGTNSSNQPV</sequence>
<name>A0A2N4U8I0_9BURK</name>
<protein>
    <submittedName>
        <fullName evidence="2">Uncharacterized protein</fullName>
    </submittedName>
</protein>
<feature type="region of interest" description="Disordered" evidence="1">
    <location>
        <begin position="1"/>
        <end position="76"/>
    </location>
</feature>
<dbReference type="EMBL" id="PDNW01000002">
    <property type="protein sequence ID" value="PLC51311.1"/>
    <property type="molecule type" value="Genomic_DNA"/>
</dbReference>
<dbReference type="RefSeq" id="WP_102072629.1">
    <property type="nucleotide sequence ID" value="NZ_PDNW01000002.1"/>
</dbReference>
<reference evidence="2 3" key="1">
    <citation type="submission" date="2017-10" db="EMBL/GenBank/DDBJ databases">
        <title>Two draft genome sequences of Pusillimonas sp. strains isolated from a nitrate- and radionuclide-contaminated groundwater in Russia.</title>
        <authorList>
            <person name="Grouzdev D.S."/>
            <person name="Tourova T.P."/>
            <person name="Goeva M.A."/>
            <person name="Babich T.L."/>
            <person name="Sokolova D.S."/>
            <person name="Abdullin R."/>
            <person name="Poltaraus A.B."/>
            <person name="Toshchakov S.V."/>
            <person name="Nazina T.N."/>
        </authorList>
    </citation>
    <scope>NUCLEOTIDE SEQUENCE [LARGE SCALE GENOMIC DNA]</scope>
    <source>
        <strain evidence="2 3">JR1/69-3-13</strain>
    </source>
</reference>
<evidence type="ECO:0000256" key="1">
    <source>
        <dbReference type="SAM" id="MobiDB-lite"/>
    </source>
</evidence>
<evidence type="ECO:0000313" key="2">
    <source>
        <dbReference type="EMBL" id="PLC51311.1"/>
    </source>
</evidence>
<evidence type="ECO:0000313" key="3">
    <source>
        <dbReference type="Proteomes" id="UP000234190"/>
    </source>
</evidence>
<keyword evidence="3" id="KW-1185">Reference proteome</keyword>
<dbReference type="OrthoDB" id="9799053at2"/>
<dbReference type="AlphaFoldDB" id="A0A2N4U8I0"/>
<proteinExistence type="predicted"/>
<accession>A0A2N4U8I0</accession>
<organism evidence="2 3">
    <name type="scientific">Pollutimonas subterranea</name>
    <dbReference type="NCBI Taxonomy" id="2045210"/>
    <lineage>
        <taxon>Bacteria</taxon>
        <taxon>Pseudomonadati</taxon>
        <taxon>Pseudomonadota</taxon>
        <taxon>Betaproteobacteria</taxon>
        <taxon>Burkholderiales</taxon>
        <taxon>Alcaligenaceae</taxon>
        <taxon>Pollutimonas</taxon>
    </lineage>
</organism>
<feature type="compositionally biased region" description="Polar residues" evidence="1">
    <location>
        <begin position="1"/>
        <end position="10"/>
    </location>
</feature>